<dbReference type="AlphaFoldDB" id="A0A4Q2ISM5"/>
<dbReference type="Proteomes" id="UP000292347">
    <property type="component" value="Unassembled WGS sequence"/>
</dbReference>
<comment type="caution">
    <text evidence="2">The sequence shown here is derived from an EMBL/GenBank/DDBJ whole genome shotgun (WGS) entry which is preliminary data.</text>
</comment>
<protein>
    <submittedName>
        <fullName evidence="2">Uncharacterized protein</fullName>
    </submittedName>
</protein>
<accession>A0A4Q2ISM5</accession>
<dbReference type="EMBL" id="SDPT01000002">
    <property type="protein sequence ID" value="RXZ31338.1"/>
    <property type="molecule type" value="Genomic_DNA"/>
</dbReference>
<proteinExistence type="predicted"/>
<evidence type="ECO:0000313" key="2">
    <source>
        <dbReference type="EMBL" id="RXZ31338.1"/>
    </source>
</evidence>
<reference evidence="2 3" key="1">
    <citation type="submission" date="2019-01" db="EMBL/GenBank/DDBJ databases">
        <title>Sphingomonas mucosissima sp. nov. and Sphingomonas desiccabilis sp. nov., from biological soil crusts in the Colorado Plateau, USA.</title>
        <authorList>
            <person name="Zhu D."/>
        </authorList>
    </citation>
    <scope>NUCLEOTIDE SEQUENCE [LARGE SCALE GENOMIC DNA]</scope>
    <source>
        <strain evidence="2 3">CP1D</strain>
    </source>
</reference>
<sequence length="63" mass="8249">MRRRSRLPKRRRRSRRCRCRLPPHPRRPPRPSRARWRCRRSDRHWTSPRRTLRRSFRPLWRRA</sequence>
<name>A0A4Q2ISM5_9SPHN</name>
<keyword evidence="3" id="KW-1185">Reference proteome</keyword>
<organism evidence="2 3">
    <name type="scientific">Sphingomonas desiccabilis</name>
    <dbReference type="NCBI Taxonomy" id="429134"/>
    <lineage>
        <taxon>Bacteria</taxon>
        <taxon>Pseudomonadati</taxon>
        <taxon>Pseudomonadota</taxon>
        <taxon>Alphaproteobacteria</taxon>
        <taxon>Sphingomonadales</taxon>
        <taxon>Sphingomonadaceae</taxon>
        <taxon>Sphingomonas</taxon>
    </lineage>
</organism>
<evidence type="ECO:0000313" key="3">
    <source>
        <dbReference type="Proteomes" id="UP000292347"/>
    </source>
</evidence>
<evidence type="ECO:0000256" key="1">
    <source>
        <dbReference type="SAM" id="MobiDB-lite"/>
    </source>
</evidence>
<feature type="region of interest" description="Disordered" evidence="1">
    <location>
        <begin position="1"/>
        <end position="35"/>
    </location>
</feature>
<gene>
    <name evidence="2" type="ORF">EO081_08760</name>
</gene>